<dbReference type="InterPro" id="IPR019734">
    <property type="entry name" value="TPR_rpt"/>
</dbReference>
<evidence type="ECO:0000256" key="2">
    <source>
        <dbReference type="ARBA" id="ARBA00022803"/>
    </source>
</evidence>
<evidence type="ECO:0000256" key="3">
    <source>
        <dbReference type="PROSITE-ProRule" id="PRU00339"/>
    </source>
</evidence>
<sequence>MTSKQLPLTLSLTAWLIRLVSSFVYSQPTPASTTIDEFLRNKMKERRITGLQLAVVQHGKIALLKSFGLANVEDSLPVTNRSIFPIYSCTKAFTGVAMMQLVEEGKVDLTAPVSQYLDGLPTAWQPVTIRQLLTHVSGLPDMNRILNPSTYGLQGIDSEEAAWAKIQTMPMDFPTGEQFSYNQTNYILMGKIIDKFTGKPFTQIYKERQFDLAGMPSTVFGDSRDIIPKIVQSYRYVSRLDGKALGSEKLIHSYGEHPPFKRTASGLNSTAEDIAHWVIALQQGKLFKTKAALNTLWTAGTYNNGKPTQWALGWVTKPRPTHRAVTITGGSVSAIFVYPEDDLAIIALTNRSGSYPEEFLDELAGYFNPAIPLADPITALRMQLQTRGFTQALSIADELKQKDKSSWPTENDLNDWGYRMMNGGGNAQHALEVFKLIVRLYPDSWNAYDSLGEALLKNGHKAEAISMYRKSVELNPDNQNGKKTLERLMN</sequence>
<gene>
    <name evidence="5" type="ORF">G8759_21760</name>
</gene>
<organism evidence="5 6">
    <name type="scientific">Spirosoma aureum</name>
    <dbReference type="NCBI Taxonomy" id="2692134"/>
    <lineage>
        <taxon>Bacteria</taxon>
        <taxon>Pseudomonadati</taxon>
        <taxon>Bacteroidota</taxon>
        <taxon>Cytophagia</taxon>
        <taxon>Cytophagales</taxon>
        <taxon>Cytophagaceae</taxon>
        <taxon>Spirosoma</taxon>
    </lineage>
</organism>
<keyword evidence="2 3" id="KW-0802">TPR repeat</keyword>
<dbReference type="SMART" id="SM00028">
    <property type="entry name" value="TPR"/>
    <property type="match status" value="1"/>
</dbReference>
<keyword evidence="1" id="KW-0677">Repeat</keyword>
<dbReference type="InterPro" id="IPR012338">
    <property type="entry name" value="Beta-lactam/transpept-like"/>
</dbReference>
<dbReference type="PANTHER" id="PTHR43283:SF18">
    <property type="match status" value="1"/>
</dbReference>
<dbReference type="SUPFAM" id="SSF48452">
    <property type="entry name" value="TPR-like"/>
    <property type="match status" value="1"/>
</dbReference>
<dbReference type="PROSITE" id="PS50293">
    <property type="entry name" value="TPR_REGION"/>
    <property type="match status" value="1"/>
</dbReference>
<dbReference type="InterPro" id="IPR001466">
    <property type="entry name" value="Beta-lactam-related"/>
</dbReference>
<dbReference type="SUPFAM" id="SSF56601">
    <property type="entry name" value="beta-lactamase/transpeptidase-like"/>
    <property type="match status" value="1"/>
</dbReference>
<evidence type="ECO:0000259" key="4">
    <source>
        <dbReference type="Pfam" id="PF00144"/>
    </source>
</evidence>
<evidence type="ECO:0000256" key="1">
    <source>
        <dbReference type="ARBA" id="ARBA00022737"/>
    </source>
</evidence>
<dbReference type="PROSITE" id="PS50005">
    <property type="entry name" value="TPR"/>
    <property type="match status" value="1"/>
</dbReference>
<dbReference type="RefSeq" id="WP_167212360.1">
    <property type="nucleotide sequence ID" value="NZ_CP050063.1"/>
</dbReference>
<keyword evidence="5" id="KW-0378">Hydrolase</keyword>
<dbReference type="KEGG" id="spib:G8759_21760"/>
<dbReference type="EMBL" id="CP050063">
    <property type="protein sequence ID" value="QIP15059.1"/>
    <property type="molecule type" value="Genomic_DNA"/>
</dbReference>
<evidence type="ECO:0000313" key="6">
    <source>
        <dbReference type="Proteomes" id="UP000501802"/>
    </source>
</evidence>
<evidence type="ECO:0000313" key="5">
    <source>
        <dbReference type="EMBL" id="QIP15059.1"/>
    </source>
</evidence>
<proteinExistence type="predicted"/>
<dbReference type="Pfam" id="PF00144">
    <property type="entry name" value="Beta-lactamase"/>
    <property type="match status" value="1"/>
</dbReference>
<name>A0A6G9ARV9_9BACT</name>
<feature type="domain" description="Beta-lactamase-related" evidence="4">
    <location>
        <begin position="35"/>
        <end position="360"/>
    </location>
</feature>
<dbReference type="PANTHER" id="PTHR43283">
    <property type="entry name" value="BETA-LACTAMASE-RELATED"/>
    <property type="match status" value="1"/>
</dbReference>
<dbReference type="InterPro" id="IPR050789">
    <property type="entry name" value="Diverse_Enzym_Activities"/>
</dbReference>
<accession>A0A6G9ARV9</accession>
<dbReference type="AlphaFoldDB" id="A0A6G9ARV9"/>
<dbReference type="Gene3D" id="3.40.710.10">
    <property type="entry name" value="DD-peptidase/beta-lactamase superfamily"/>
    <property type="match status" value="1"/>
</dbReference>
<protein>
    <submittedName>
        <fullName evidence="5">Serine hydrolase</fullName>
    </submittedName>
</protein>
<reference evidence="5 6" key="1">
    <citation type="submission" date="2020-03" db="EMBL/GenBank/DDBJ databases">
        <authorList>
            <person name="Kim M.K."/>
        </authorList>
    </citation>
    <scope>NUCLEOTIDE SEQUENCE [LARGE SCALE GENOMIC DNA]</scope>
    <source>
        <strain evidence="5 6">BT328</strain>
    </source>
</reference>
<dbReference type="GO" id="GO:0016787">
    <property type="term" value="F:hydrolase activity"/>
    <property type="evidence" value="ECO:0007669"/>
    <property type="project" value="UniProtKB-KW"/>
</dbReference>
<dbReference type="InterPro" id="IPR013105">
    <property type="entry name" value="TPR_2"/>
</dbReference>
<dbReference type="Gene3D" id="1.25.40.10">
    <property type="entry name" value="Tetratricopeptide repeat domain"/>
    <property type="match status" value="1"/>
</dbReference>
<dbReference type="Proteomes" id="UP000501802">
    <property type="component" value="Chromosome"/>
</dbReference>
<keyword evidence="6" id="KW-1185">Reference proteome</keyword>
<dbReference type="InterPro" id="IPR011990">
    <property type="entry name" value="TPR-like_helical_dom_sf"/>
</dbReference>
<feature type="repeat" description="TPR" evidence="3">
    <location>
        <begin position="445"/>
        <end position="478"/>
    </location>
</feature>
<dbReference type="Pfam" id="PF07719">
    <property type="entry name" value="TPR_2"/>
    <property type="match status" value="1"/>
</dbReference>